<dbReference type="EMBL" id="MFGL01000039">
    <property type="protein sequence ID" value="OGF39762.1"/>
    <property type="molecule type" value="Genomic_DNA"/>
</dbReference>
<keyword evidence="1" id="KW-1133">Transmembrane helix</keyword>
<dbReference type="InterPro" id="IPR036938">
    <property type="entry name" value="PAP2/HPO_sf"/>
</dbReference>
<feature type="domain" description="Phosphatidic acid phosphatase type 2/haloperoxidase" evidence="2">
    <location>
        <begin position="107"/>
        <end position="221"/>
    </location>
</feature>
<dbReference type="InterPro" id="IPR000326">
    <property type="entry name" value="PAP2/HPO"/>
</dbReference>
<reference evidence="3 4" key="1">
    <citation type="journal article" date="2016" name="Nat. Commun.">
        <title>Thousands of microbial genomes shed light on interconnected biogeochemical processes in an aquifer system.</title>
        <authorList>
            <person name="Anantharaman K."/>
            <person name="Brown C.T."/>
            <person name="Hug L.A."/>
            <person name="Sharon I."/>
            <person name="Castelle C.J."/>
            <person name="Probst A.J."/>
            <person name="Thomas B.C."/>
            <person name="Singh A."/>
            <person name="Wilkins M.J."/>
            <person name="Karaoz U."/>
            <person name="Brodie E.L."/>
            <person name="Williams K.H."/>
            <person name="Hubbard S.S."/>
            <person name="Banfield J.F."/>
        </authorList>
    </citation>
    <scope>NUCLEOTIDE SEQUENCE [LARGE SCALE GENOMIC DNA]</scope>
</reference>
<dbReference type="Proteomes" id="UP000177939">
    <property type="component" value="Unassembled WGS sequence"/>
</dbReference>
<name>A0A1F5TLD7_9BACT</name>
<dbReference type="CDD" id="cd03392">
    <property type="entry name" value="PAP2_like_2"/>
    <property type="match status" value="1"/>
</dbReference>
<protein>
    <recommendedName>
        <fullName evidence="2">Phosphatidic acid phosphatase type 2/haloperoxidase domain-containing protein</fullName>
    </recommendedName>
</protein>
<feature type="transmembrane region" description="Helical" evidence="1">
    <location>
        <begin position="21"/>
        <end position="41"/>
    </location>
</feature>
<dbReference type="Pfam" id="PF14067">
    <property type="entry name" value="LssY_C"/>
    <property type="match status" value="1"/>
</dbReference>
<dbReference type="Gene3D" id="1.20.144.10">
    <property type="entry name" value="Phosphatidic acid phosphatase type 2/haloperoxidase"/>
    <property type="match status" value="2"/>
</dbReference>
<keyword evidence="1" id="KW-0472">Membrane</keyword>
<dbReference type="PANTHER" id="PTHR14969">
    <property type="entry name" value="SPHINGOSINE-1-PHOSPHATE PHOSPHOHYDROLASE"/>
    <property type="match status" value="1"/>
</dbReference>
<proteinExistence type="predicted"/>
<feature type="transmembrane region" description="Helical" evidence="1">
    <location>
        <begin position="246"/>
        <end position="264"/>
    </location>
</feature>
<dbReference type="AlphaFoldDB" id="A0A1F5TLD7"/>
<sequence>MIEKHPRLFYFVKKRLTPDERFGLYTTIGVAFIIVFLFFFFNVLLDVIGREAITQVDVRIINVLQIFRNNTFNQAILFITYLGRAQVLAVGVILFGIFFLWRKYGEYALALFLSVVGGEVVVWLFKIIIHRPRPVLANALMIEPSYSFPSGHAFVAFSFYGLLTYFVFRWARRWYTKCITIAVGLCVIAAIGFSRIYLGVHWPSDVLAGSAFGAAWLTGSVMLLGLRRQQSVAEHEAARYSSASGIAFSCLVSVVWLSFAFFYFQNHPFQTITTPTASTITLTTQELPAALFANLPKTSEDIAGTPMEPIHLVVVAAQAELTETFAKAGFLRTDNLNLTTLWRAFEAALLNHSYPQAPGTPTFWDTQPNDFAFEQPTANNSVRERHHIHFWHTPFTLPDGRPIWFATAHFDKTTGFSQSFLPTHVIDPAIDVERDTVRDELVASGNVASVSAFKIVPPTLGKNQAGSPFFTDGGAYLIFLK</sequence>
<organism evidence="3 4">
    <name type="scientific">Candidatus Falkowbacteria bacterium RIFOXYC2_FULL_47_12</name>
    <dbReference type="NCBI Taxonomy" id="1798004"/>
    <lineage>
        <taxon>Bacteria</taxon>
        <taxon>Candidatus Falkowiibacteriota</taxon>
    </lineage>
</organism>
<gene>
    <name evidence="3" type="ORF">A2477_04245</name>
</gene>
<keyword evidence="1" id="KW-0812">Transmembrane</keyword>
<evidence type="ECO:0000313" key="3">
    <source>
        <dbReference type="EMBL" id="OGF39762.1"/>
    </source>
</evidence>
<dbReference type="SUPFAM" id="SSF48317">
    <property type="entry name" value="Acid phosphatase/Vanadium-dependent haloperoxidase"/>
    <property type="match status" value="1"/>
</dbReference>
<feature type="transmembrane region" description="Helical" evidence="1">
    <location>
        <begin position="108"/>
        <end position="129"/>
    </location>
</feature>
<evidence type="ECO:0000313" key="4">
    <source>
        <dbReference type="Proteomes" id="UP000177939"/>
    </source>
</evidence>
<dbReference type="SMART" id="SM00014">
    <property type="entry name" value="acidPPc"/>
    <property type="match status" value="1"/>
</dbReference>
<feature type="transmembrane region" description="Helical" evidence="1">
    <location>
        <begin position="75"/>
        <end position="101"/>
    </location>
</feature>
<dbReference type="InterPro" id="IPR025902">
    <property type="entry name" value="LssY-like-C_dom"/>
</dbReference>
<dbReference type="PANTHER" id="PTHR14969:SF13">
    <property type="entry name" value="AT30094P"/>
    <property type="match status" value="1"/>
</dbReference>
<evidence type="ECO:0000259" key="2">
    <source>
        <dbReference type="SMART" id="SM00014"/>
    </source>
</evidence>
<feature type="transmembrane region" description="Helical" evidence="1">
    <location>
        <begin position="206"/>
        <end position="226"/>
    </location>
</feature>
<evidence type="ECO:0000256" key="1">
    <source>
        <dbReference type="SAM" id="Phobius"/>
    </source>
</evidence>
<dbReference type="Pfam" id="PF01569">
    <property type="entry name" value="PAP2"/>
    <property type="match status" value="1"/>
</dbReference>
<comment type="caution">
    <text evidence="3">The sequence shown here is derived from an EMBL/GenBank/DDBJ whole genome shotgun (WGS) entry which is preliminary data.</text>
</comment>
<feature type="transmembrane region" description="Helical" evidence="1">
    <location>
        <begin position="149"/>
        <end position="168"/>
    </location>
</feature>
<feature type="transmembrane region" description="Helical" evidence="1">
    <location>
        <begin position="180"/>
        <end position="200"/>
    </location>
</feature>
<accession>A0A1F5TLD7</accession>